<dbReference type="InterPro" id="IPR018044">
    <property type="entry name" value="Peptidase_S11"/>
</dbReference>
<evidence type="ECO:0000256" key="6">
    <source>
        <dbReference type="ARBA" id="ARBA00023316"/>
    </source>
</evidence>
<sequence length="364" mass="39756">MMLLLFLLPFFTAIQPVQAKKSSHSSIIATTHKCAPGKEEKTEKTVTRSVSNTQTLITSSPSIKRKPARQRVSLPSVAKLRKKLSSRSALVMDSRTGEILYAHDPDRPAQPASTIKVLTGLLSIQALQNKEYVFASKNAARMPRSKIDLKQGKSYRANDLINAVLLASANDASVALAEKVAGSEKNFAQLMTNKARELGAGNTVCKTASGLTARGQKSTARDLAIIFNKAMTNREFAARIAKTKTQTSYGKTLRNHNKALWRIKGAMGGKTGYTSAARQTYVGKFGRDDDELVVAIMGSETMWDDISRLVEYGFAKQQRLASARPAMQKDTHDDTAAAIAKLTSELHQEPLQVLAGVKKYSKLQ</sequence>
<feature type="domain" description="Peptidase S11 D-alanyl-D-alanine carboxypeptidase A N-terminal" evidence="11">
    <location>
        <begin position="82"/>
        <end position="300"/>
    </location>
</feature>
<feature type="active site" description="Acyl-ester intermediate" evidence="7">
    <location>
        <position position="113"/>
    </location>
</feature>
<gene>
    <name evidence="12" type="ORF">H8E41_10910</name>
</gene>
<dbReference type="AlphaFoldDB" id="A0A8J6NFF5"/>
<dbReference type="SUPFAM" id="SSF56601">
    <property type="entry name" value="beta-lactamase/transpeptidase-like"/>
    <property type="match status" value="1"/>
</dbReference>
<evidence type="ECO:0000313" key="13">
    <source>
        <dbReference type="Proteomes" id="UP000614424"/>
    </source>
</evidence>
<accession>A0A8J6NFF5</accession>
<keyword evidence="5" id="KW-0573">Peptidoglycan synthesis</keyword>
<comment type="similarity">
    <text evidence="1 9">Belongs to the peptidase S11 family.</text>
</comment>
<dbReference type="InterPro" id="IPR012338">
    <property type="entry name" value="Beta-lactam/transpept-like"/>
</dbReference>
<feature type="signal peptide" evidence="10">
    <location>
        <begin position="1"/>
        <end position="19"/>
    </location>
</feature>
<keyword evidence="4" id="KW-0133">Cell shape</keyword>
<evidence type="ECO:0000256" key="7">
    <source>
        <dbReference type="PIRSR" id="PIRSR618044-1"/>
    </source>
</evidence>
<dbReference type="InterPro" id="IPR001967">
    <property type="entry name" value="Peptidase_S11_N"/>
</dbReference>
<dbReference type="PANTHER" id="PTHR21581">
    <property type="entry name" value="D-ALANYL-D-ALANINE CARBOXYPEPTIDASE"/>
    <property type="match status" value="1"/>
</dbReference>
<evidence type="ECO:0000256" key="8">
    <source>
        <dbReference type="PIRSR" id="PIRSR618044-2"/>
    </source>
</evidence>
<feature type="active site" description="Proton acceptor" evidence="7">
    <location>
        <position position="116"/>
    </location>
</feature>
<evidence type="ECO:0000256" key="4">
    <source>
        <dbReference type="ARBA" id="ARBA00022960"/>
    </source>
</evidence>
<keyword evidence="2 10" id="KW-0732">Signal</keyword>
<evidence type="ECO:0000256" key="9">
    <source>
        <dbReference type="RuleBase" id="RU004016"/>
    </source>
</evidence>
<dbReference type="Gene3D" id="3.40.710.10">
    <property type="entry name" value="DD-peptidase/beta-lactamase superfamily"/>
    <property type="match status" value="1"/>
</dbReference>
<proteinExistence type="inferred from homology"/>
<dbReference type="EMBL" id="JACNJZ010000155">
    <property type="protein sequence ID" value="MBC8318405.1"/>
    <property type="molecule type" value="Genomic_DNA"/>
</dbReference>
<name>A0A8J6NFF5_9BACT</name>
<evidence type="ECO:0000256" key="3">
    <source>
        <dbReference type="ARBA" id="ARBA00022801"/>
    </source>
</evidence>
<dbReference type="Proteomes" id="UP000614424">
    <property type="component" value="Unassembled WGS sequence"/>
</dbReference>
<comment type="caution">
    <text evidence="12">The sequence shown here is derived from an EMBL/GenBank/DDBJ whole genome shotgun (WGS) entry which is preliminary data.</text>
</comment>
<dbReference type="GO" id="GO:0009002">
    <property type="term" value="F:serine-type D-Ala-D-Ala carboxypeptidase activity"/>
    <property type="evidence" value="ECO:0007669"/>
    <property type="project" value="InterPro"/>
</dbReference>
<dbReference type="GO" id="GO:0071555">
    <property type="term" value="P:cell wall organization"/>
    <property type="evidence" value="ECO:0007669"/>
    <property type="project" value="UniProtKB-KW"/>
</dbReference>
<dbReference type="Pfam" id="PF00768">
    <property type="entry name" value="Peptidase_S11"/>
    <property type="match status" value="1"/>
</dbReference>
<dbReference type="GO" id="GO:0008360">
    <property type="term" value="P:regulation of cell shape"/>
    <property type="evidence" value="ECO:0007669"/>
    <property type="project" value="UniProtKB-KW"/>
</dbReference>
<evidence type="ECO:0000256" key="1">
    <source>
        <dbReference type="ARBA" id="ARBA00007164"/>
    </source>
</evidence>
<dbReference type="GO" id="GO:0006508">
    <property type="term" value="P:proteolysis"/>
    <property type="evidence" value="ECO:0007669"/>
    <property type="project" value="InterPro"/>
</dbReference>
<protein>
    <submittedName>
        <fullName evidence="12">D-alanyl-D-alanine carboxypeptidase</fullName>
    </submittedName>
</protein>
<evidence type="ECO:0000256" key="10">
    <source>
        <dbReference type="SAM" id="SignalP"/>
    </source>
</evidence>
<evidence type="ECO:0000256" key="5">
    <source>
        <dbReference type="ARBA" id="ARBA00022984"/>
    </source>
</evidence>
<organism evidence="12 13">
    <name type="scientific">Candidatus Desulfobia pelagia</name>
    <dbReference type="NCBI Taxonomy" id="2841692"/>
    <lineage>
        <taxon>Bacteria</taxon>
        <taxon>Pseudomonadati</taxon>
        <taxon>Thermodesulfobacteriota</taxon>
        <taxon>Desulfobulbia</taxon>
        <taxon>Desulfobulbales</taxon>
        <taxon>Desulfobulbaceae</taxon>
        <taxon>Candidatus Desulfobia</taxon>
    </lineage>
</organism>
<evidence type="ECO:0000313" key="12">
    <source>
        <dbReference type="EMBL" id="MBC8318405.1"/>
    </source>
</evidence>
<feature type="chain" id="PRO_5035311026" evidence="10">
    <location>
        <begin position="20"/>
        <end position="364"/>
    </location>
</feature>
<keyword evidence="12" id="KW-0645">Protease</keyword>
<dbReference type="GO" id="GO:0009252">
    <property type="term" value="P:peptidoglycan biosynthetic process"/>
    <property type="evidence" value="ECO:0007669"/>
    <property type="project" value="UniProtKB-KW"/>
</dbReference>
<keyword evidence="12" id="KW-0121">Carboxypeptidase</keyword>
<dbReference type="PRINTS" id="PR00725">
    <property type="entry name" value="DADACBPTASE1"/>
</dbReference>
<dbReference type="PANTHER" id="PTHR21581:SF6">
    <property type="entry name" value="TRAFFICKING PROTEIN PARTICLE COMPLEX SUBUNIT 12"/>
    <property type="match status" value="1"/>
</dbReference>
<keyword evidence="6" id="KW-0961">Cell wall biogenesis/degradation</keyword>
<feature type="binding site" evidence="8">
    <location>
        <position position="270"/>
    </location>
    <ligand>
        <name>substrate</name>
    </ligand>
</feature>
<evidence type="ECO:0000256" key="2">
    <source>
        <dbReference type="ARBA" id="ARBA00022729"/>
    </source>
</evidence>
<keyword evidence="3" id="KW-0378">Hydrolase</keyword>
<evidence type="ECO:0000259" key="11">
    <source>
        <dbReference type="Pfam" id="PF00768"/>
    </source>
</evidence>
<feature type="active site" evidence="7">
    <location>
        <position position="168"/>
    </location>
</feature>
<reference evidence="12 13" key="1">
    <citation type="submission" date="2020-08" db="EMBL/GenBank/DDBJ databases">
        <title>Bridging the membrane lipid divide: bacteria of the FCB group superphylum have the potential to synthesize archaeal ether lipids.</title>
        <authorList>
            <person name="Villanueva L."/>
            <person name="Von Meijenfeldt F.A.B."/>
            <person name="Westbye A.B."/>
            <person name="Yadav S."/>
            <person name="Hopmans E.C."/>
            <person name="Dutilh B.E."/>
            <person name="Sinninghe Damste J.S."/>
        </authorList>
    </citation>
    <scope>NUCLEOTIDE SEQUENCE [LARGE SCALE GENOMIC DNA]</scope>
    <source>
        <strain evidence="12">NIOZ-UU47</strain>
    </source>
</reference>